<sequence>NRVSNVEATLVSFIISYQWERKNSELVLEEYKENIDMTNGIPPIATANMMRSDFEDKGTVH</sequence>
<proteinExistence type="predicted"/>
<dbReference type="AlphaFoldDB" id="A0AA38F7T6"/>
<accession>A0AA38F7T6</accession>
<dbReference type="EMBL" id="JAHRHJ020003412">
    <property type="protein sequence ID" value="KAH9291775.1"/>
    <property type="molecule type" value="Genomic_DNA"/>
</dbReference>
<evidence type="ECO:0000313" key="1">
    <source>
        <dbReference type="EMBL" id="KAH9291775.1"/>
    </source>
</evidence>
<protein>
    <submittedName>
        <fullName evidence="1">Uncharacterized protein</fullName>
    </submittedName>
</protein>
<feature type="non-terminal residue" evidence="1">
    <location>
        <position position="1"/>
    </location>
</feature>
<gene>
    <name evidence="1" type="ORF">KI387_043038</name>
</gene>
<comment type="caution">
    <text evidence="1">The sequence shown here is derived from an EMBL/GenBank/DDBJ whole genome shotgun (WGS) entry which is preliminary data.</text>
</comment>
<name>A0AA38F7T6_TAXCH</name>
<feature type="non-terminal residue" evidence="1">
    <location>
        <position position="61"/>
    </location>
</feature>
<dbReference type="Proteomes" id="UP000824469">
    <property type="component" value="Unassembled WGS sequence"/>
</dbReference>
<organism evidence="1 2">
    <name type="scientific">Taxus chinensis</name>
    <name type="common">Chinese yew</name>
    <name type="synonym">Taxus wallichiana var. chinensis</name>
    <dbReference type="NCBI Taxonomy" id="29808"/>
    <lineage>
        <taxon>Eukaryota</taxon>
        <taxon>Viridiplantae</taxon>
        <taxon>Streptophyta</taxon>
        <taxon>Embryophyta</taxon>
        <taxon>Tracheophyta</taxon>
        <taxon>Spermatophyta</taxon>
        <taxon>Pinopsida</taxon>
        <taxon>Pinidae</taxon>
        <taxon>Conifers II</taxon>
        <taxon>Cupressales</taxon>
        <taxon>Taxaceae</taxon>
        <taxon>Taxus</taxon>
    </lineage>
</organism>
<evidence type="ECO:0000313" key="2">
    <source>
        <dbReference type="Proteomes" id="UP000824469"/>
    </source>
</evidence>
<keyword evidence="2" id="KW-1185">Reference proteome</keyword>
<reference evidence="1 2" key="1">
    <citation type="journal article" date="2021" name="Nat. Plants">
        <title>The Taxus genome provides insights into paclitaxel biosynthesis.</title>
        <authorList>
            <person name="Xiong X."/>
            <person name="Gou J."/>
            <person name="Liao Q."/>
            <person name="Li Y."/>
            <person name="Zhou Q."/>
            <person name="Bi G."/>
            <person name="Li C."/>
            <person name="Du R."/>
            <person name="Wang X."/>
            <person name="Sun T."/>
            <person name="Guo L."/>
            <person name="Liang H."/>
            <person name="Lu P."/>
            <person name="Wu Y."/>
            <person name="Zhang Z."/>
            <person name="Ro D.K."/>
            <person name="Shang Y."/>
            <person name="Huang S."/>
            <person name="Yan J."/>
        </authorList>
    </citation>
    <scope>NUCLEOTIDE SEQUENCE [LARGE SCALE GENOMIC DNA]</scope>
    <source>
        <strain evidence="1">Ta-2019</strain>
    </source>
</reference>